<dbReference type="Proteomes" id="UP000431401">
    <property type="component" value="Unassembled WGS sequence"/>
</dbReference>
<feature type="compositionally biased region" description="Gly residues" evidence="1">
    <location>
        <begin position="340"/>
        <end position="349"/>
    </location>
</feature>
<dbReference type="Pfam" id="PF02720">
    <property type="entry name" value="DUF222"/>
    <property type="match status" value="1"/>
</dbReference>
<sequence length="465" mass="48885">MFDSGELQAMSDEVLVDALRRAHGAAAFAQAAEVRAVRELYRRRRAEGRHGGVAAGEFAAAEAMAAVQVGESVAAALIDVGVGLDQMPRTSAAFESGLIDLARAQVIVEAVRDLPVEVLGEVEQTLVETAARSTPGRLRQTARRWVTKIDPGGEQRRREQRELDRDVRISALQDGVALFDGVLPAMGAQVVANRLREMGARVCSEDPRNAAQRRADALVALAQGEAMLTCACGRAECPAAAEPAVGSRVLVQVGVSFEALAGLSEDPGLLAGYGPVDAALVRRIAEQARLQVIPEQAEAGEARVAMDGQCRFPGCTVAAAECVPETPDSEGGSPPRRTGRGPGGRGAAGQAGAQRDSAVAGGTGALCAHHHRLRLSASGWRVRRLDGDRVGWTSPTGDRHTTVREGARYLFPHSDSEAPDIRIATAAMVSITTQPGLDLTYPISTHRQSAASTPEDAATEGPVAW</sequence>
<evidence type="ECO:0000313" key="3">
    <source>
        <dbReference type="EMBL" id="MQY31753.1"/>
    </source>
</evidence>
<dbReference type="EMBL" id="WEGI01000023">
    <property type="protein sequence ID" value="MQY31753.1"/>
    <property type="molecule type" value="Genomic_DNA"/>
</dbReference>
<keyword evidence="4" id="KW-1185">Reference proteome</keyword>
<gene>
    <name evidence="3" type="ORF">NRB56_73640</name>
</gene>
<organism evidence="3 4">
    <name type="scientific">Nocardia aurantia</name>
    <dbReference type="NCBI Taxonomy" id="2585199"/>
    <lineage>
        <taxon>Bacteria</taxon>
        <taxon>Bacillati</taxon>
        <taxon>Actinomycetota</taxon>
        <taxon>Actinomycetes</taxon>
        <taxon>Mycobacteriales</taxon>
        <taxon>Nocardiaceae</taxon>
        <taxon>Nocardia</taxon>
    </lineage>
</organism>
<comment type="caution">
    <text evidence="3">The sequence shown here is derived from an EMBL/GenBank/DDBJ whole genome shotgun (WGS) entry which is preliminary data.</text>
</comment>
<reference evidence="3 4" key="1">
    <citation type="submission" date="2019-10" db="EMBL/GenBank/DDBJ databases">
        <title>Nocardia macrotermitis sp. nov. and Nocardia aurantia sp. nov., isolated from the gut of fungus growing-termite Macrotermes natalensis.</title>
        <authorList>
            <person name="Benndorf R."/>
            <person name="Schwitalla J."/>
            <person name="Martin K."/>
            <person name="De Beer W."/>
            <person name="Kaster A.-K."/>
            <person name="Vollmers J."/>
            <person name="Poulsen M."/>
            <person name="Beemelmanns C."/>
        </authorList>
    </citation>
    <scope>NUCLEOTIDE SEQUENCE [LARGE SCALE GENOMIC DNA]</scope>
    <source>
        <strain evidence="3 4">RB56</strain>
    </source>
</reference>
<protein>
    <recommendedName>
        <fullName evidence="2">DUF222 domain-containing protein</fullName>
    </recommendedName>
</protein>
<dbReference type="RefSeq" id="WP_194291126.1">
    <property type="nucleotide sequence ID" value="NZ_WEGI01000023.1"/>
</dbReference>
<feature type="region of interest" description="Disordered" evidence="1">
    <location>
        <begin position="445"/>
        <end position="465"/>
    </location>
</feature>
<name>A0A7K0E101_9NOCA</name>
<accession>A0A7K0E101</accession>
<evidence type="ECO:0000259" key="2">
    <source>
        <dbReference type="Pfam" id="PF02720"/>
    </source>
</evidence>
<dbReference type="AlphaFoldDB" id="A0A7K0E101"/>
<feature type="domain" description="DUF222" evidence="2">
    <location>
        <begin position="27"/>
        <end position="296"/>
    </location>
</feature>
<proteinExistence type="predicted"/>
<evidence type="ECO:0000256" key="1">
    <source>
        <dbReference type="SAM" id="MobiDB-lite"/>
    </source>
</evidence>
<evidence type="ECO:0000313" key="4">
    <source>
        <dbReference type="Proteomes" id="UP000431401"/>
    </source>
</evidence>
<feature type="region of interest" description="Disordered" evidence="1">
    <location>
        <begin position="324"/>
        <end position="358"/>
    </location>
</feature>
<dbReference type="InterPro" id="IPR003870">
    <property type="entry name" value="DUF222"/>
</dbReference>